<evidence type="ECO:0000313" key="7">
    <source>
        <dbReference type="Proteomes" id="UP000593601"/>
    </source>
</evidence>
<sequence>MNQQVKRMDAFAQCHPAINFFYFMTVILVSMFISHPILLGISFLGAFSYAVYLKGAGNVFKFNLLFTLPAMIIVAFINPAFNHYGVTTLFYLKTGPVTLEATVYGVVLSSMLFIAILWFTCYNEVMTTDKFVYLFGRIIPALSLILSMVFRFVPRFGAQLKVIRNGQKAVGRDMSNGNLLQKIKYGIKILSILVTWALENAIETSDSMRARGYGLKGRTAFSIFRFDNRDKLITAVLLGLMGICGAGFAHGAAFAQYNPIIKMGGIPLKGFNLICDLSWALFCFFPAALNLYENRKFKNLERKANQMRNLPWYLTDLRQEG</sequence>
<dbReference type="Proteomes" id="UP000593601">
    <property type="component" value="Chromosome"/>
</dbReference>
<dbReference type="KEGG" id="bliq:INP51_08450"/>
<evidence type="ECO:0000256" key="3">
    <source>
        <dbReference type="ARBA" id="ARBA00022989"/>
    </source>
</evidence>
<evidence type="ECO:0000256" key="2">
    <source>
        <dbReference type="ARBA" id="ARBA00022692"/>
    </source>
</evidence>
<accession>A0A7M2RCT5</accession>
<evidence type="ECO:0000313" key="6">
    <source>
        <dbReference type="EMBL" id="QOV18086.1"/>
    </source>
</evidence>
<dbReference type="CDD" id="cd16914">
    <property type="entry name" value="EcfT"/>
    <property type="match status" value="1"/>
</dbReference>
<dbReference type="EMBL" id="CP063304">
    <property type="protein sequence ID" value="QOV18086.1"/>
    <property type="molecule type" value="Genomic_DNA"/>
</dbReference>
<comment type="subcellular location">
    <subcellularLocation>
        <location evidence="1">Membrane</location>
        <topology evidence="1">Multi-pass membrane protein</topology>
    </subcellularLocation>
</comment>
<organism evidence="6 7">
    <name type="scientific">Blautia liquoris</name>
    <dbReference type="NCBI Taxonomy" id="2779518"/>
    <lineage>
        <taxon>Bacteria</taxon>
        <taxon>Bacillati</taxon>
        <taxon>Bacillota</taxon>
        <taxon>Clostridia</taxon>
        <taxon>Lachnospirales</taxon>
        <taxon>Lachnospiraceae</taxon>
        <taxon>Blautia</taxon>
    </lineage>
</organism>
<feature type="transmembrane region" description="Helical" evidence="5">
    <location>
        <begin position="271"/>
        <end position="292"/>
    </location>
</feature>
<feature type="transmembrane region" description="Helical" evidence="5">
    <location>
        <begin position="232"/>
        <end position="251"/>
    </location>
</feature>
<feature type="transmembrane region" description="Helical" evidence="5">
    <location>
        <begin position="20"/>
        <end position="50"/>
    </location>
</feature>
<proteinExistence type="predicted"/>
<dbReference type="RefSeq" id="WP_193734448.1">
    <property type="nucleotide sequence ID" value="NZ_CP063304.1"/>
</dbReference>
<feature type="transmembrane region" description="Helical" evidence="5">
    <location>
        <begin position="101"/>
        <end position="119"/>
    </location>
</feature>
<evidence type="ECO:0000256" key="4">
    <source>
        <dbReference type="ARBA" id="ARBA00023136"/>
    </source>
</evidence>
<keyword evidence="4 5" id="KW-0472">Membrane</keyword>
<feature type="transmembrane region" description="Helical" evidence="5">
    <location>
        <begin position="62"/>
        <end position="81"/>
    </location>
</feature>
<feature type="transmembrane region" description="Helical" evidence="5">
    <location>
        <begin position="131"/>
        <end position="153"/>
    </location>
</feature>
<protein>
    <submittedName>
        <fullName evidence="6">Energy-coupling factor transporter transmembrane protein EcfT</fullName>
    </submittedName>
</protein>
<evidence type="ECO:0000256" key="1">
    <source>
        <dbReference type="ARBA" id="ARBA00004141"/>
    </source>
</evidence>
<evidence type="ECO:0000256" key="5">
    <source>
        <dbReference type="SAM" id="Phobius"/>
    </source>
</evidence>
<gene>
    <name evidence="6" type="ORF">INP51_08450</name>
</gene>
<dbReference type="AlphaFoldDB" id="A0A7M2RCT5"/>
<name>A0A7M2RCT5_9FIRM</name>
<reference evidence="6 7" key="1">
    <citation type="submission" date="2020-10" db="EMBL/GenBank/DDBJ databases">
        <title>Blautia liquoris sp.nov., isolated from the mud in a fermentation cellar used for the production of Chinese strong-flavoured liquor.</title>
        <authorList>
            <person name="Lu L."/>
        </authorList>
    </citation>
    <scope>NUCLEOTIDE SEQUENCE [LARGE SCALE GENOMIC DNA]</scope>
    <source>
        <strain evidence="6 7">LZLJ-3</strain>
    </source>
</reference>
<dbReference type="InterPro" id="IPR003339">
    <property type="entry name" value="ABC/ECF_trnsptr_transmembrane"/>
</dbReference>
<keyword evidence="7" id="KW-1185">Reference proteome</keyword>
<keyword evidence="2 5" id="KW-0812">Transmembrane</keyword>
<keyword evidence="3 5" id="KW-1133">Transmembrane helix</keyword>
<dbReference type="GO" id="GO:0005886">
    <property type="term" value="C:plasma membrane"/>
    <property type="evidence" value="ECO:0007669"/>
    <property type="project" value="UniProtKB-ARBA"/>
</dbReference>